<dbReference type="EMBL" id="LWCA01001581">
    <property type="protein sequence ID" value="OAF64847.1"/>
    <property type="molecule type" value="Genomic_DNA"/>
</dbReference>
<evidence type="ECO:0000256" key="4">
    <source>
        <dbReference type="ARBA" id="ARBA00022917"/>
    </source>
</evidence>
<dbReference type="GO" id="GO:0005524">
    <property type="term" value="F:ATP binding"/>
    <property type="evidence" value="ECO:0007669"/>
    <property type="project" value="UniProtKB-KW"/>
</dbReference>
<keyword evidence="1" id="KW-0436">Ligase</keyword>
<evidence type="ECO:0000256" key="5">
    <source>
        <dbReference type="ARBA" id="ARBA00023146"/>
    </source>
</evidence>
<accession>A0A177AS51</accession>
<evidence type="ECO:0000256" key="3">
    <source>
        <dbReference type="ARBA" id="ARBA00022840"/>
    </source>
</evidence>
<keyword evidence="9" id="KW-1185">Reference proteome</keyword>
<dbReference type="GO" id="GO:0005739">
    <property type="term" value="C:mitochondrion"/>
    <property type="evidence" value="ECO:0007669"/>
    <property type="project" value="TreeGrafter"/>
</dbReference>
<comment type="caution">
    <text evidence="8">The sequence shown here is derived from an EMBL/GenBank/DDBJ whole genome shotgun (WGS) entry which is preliminary data.</text>
</comment>
<keyword evidence="3" id="KW-0067">ATP-binding</keyword>
<evidence type="ECO:0000313" key="8">
    <source>
        <dbReference type="EMBL" id="OAF64847.1"/>
    </source>
</evidence>
<keyword evidence="8" id="KW-0675">Receptor</keyword>
<dbReference type="GO" id="GO:0006421">
    <property type="term" value="P:asparaginyl-tRNA aminoacylation"/>
    <property type="evidence" value="ECO:0007669"/>
    <property type="project" value="TreeGrafter"/>
</dbReference>
<evidence type="ECO:0000313" key="9">
    <source>
        <dbReference type="Proteomes" id="UP000078046"/>
    </source>
</evidence>
<keyword evidence="6" id="KW-0472">Membrane</keyword>
<keyword evidence="5" id="KW-0030">Aminoacyl-tRNA synthetase</keyword>
<organism evidence="8 9">
    <name type="scientific">Intoshia linei</name>
    <dbReference type="NCBI Taxonomy" id="1819745"/>
    <lineage>
        <taxon>Eukaryota</taxon>
        <taxon>Metazoa</taxon>
        <taxon>Spiralia</taxon>
        <taxon>Lophotrochozoa</taxon>
        <taxon>Mesozoa</taxon>
        <taxon>Orthonectida</taxon>
        <taxon>Rhopaluridae</taxon>
        <taxon>Intoshia</taxon>
    </lineage>
</organism>
<dbReference type="Proteomes" id="UP000078046">
    <property type="component" value="Unassembled WGS sequence"/>
</dbReference>
<proteinExistence type="predicted"/>
<keyword evidence="2" id="KW-0547">Nucleotide-binding</keyword>
<dbReference type="InterPro" id="IPR006195">
    <property type="entry name" value="aa-tRNA-synth_II"/>
</dbReference>
<dbReference type="InterPro" id="IPR045864">
    <property type="entry name" value="aa-tRNA-synth_II/BPL/LPL"/>
</dbReference>
<dbReference type="SUPFAM" id="SSF55681">
    <property type="entry name" value="Class II aaRS and biotin synthetases"/>
    <property type="match status" value="1"/>
</dbReference>
<keyword evidence="6" id="KW-0812">Transmembrane</keyword>
<dbReference type="PROSITE" id="PS50862">
    <property type="entry name" value="AA_TRNA_LIGASE_II"/>
    <property type="match status" value="1"/>
</dbReference>
<reference evidence="8 9" key="1">
    <citation type="submission" date="2016-04" db="EMBL/GenBank/DDBJ databases">
        <title>The genome of Intoshia linei affirms orthonectids as highly simplified spiralians.</title>
        <authorList>
            <person name="Mikhailov K.V."/>
            <person name="Slusarev G.S."/>
            <person name="Nikitin M.A."/>
            <person name="Logacheva M.D."/>
            <person name="Penin A."/>
            <person name="Aleoshin V."/>
            <person name="Panchin Y.V."/>
        </authorList>
    </citation>
    <scope>NUCLEOTIDE SEQUENCE [LARGE SCALE GENOMIC DNA]</scope>
    <source>
        <strain evidence="8">Intl2013</strain>
        <tissue evidence="8">Whole animal</tissue>
    </source>
</reference>
<evidence type="ECO:0000256" key="1">
    <source>
        <dbReference type="ARBA" id="ARBA00022598"/>
    </source>
</evidence>
<evidence type="ECO:0000256" key="2">
    <source>
        <dbReference type="ARBA" id="ARBA00022741"/>
    </source>
</evidence>
<feature type="transmembrane region" description="Helical" evidence="6">
    <location>
        <begin position="102"/>
        <end position="126"/>
    </location>
</feature>
<dbReference type="GO" id="GO:0004816">
    <property type="term" value="F:asparagine-tRNA ligase activity"/>
    <property type="evidence" value="ECO:0007669"/>
    <property type="project" value="TreeGrafter"/>
</dbReference>
<dbReference type="PANTHER" id="PTHR22594:SF34">
    <property type="entry name" value="ASPARAGINE--TRNA LIGASE, MITOCHONDRIAL-RELATED"/>
    <property type="match status" value="1"/>
</dbReference>
<dbReference type="Gene3D" id="3.30.930.10">
    <property type="entry name" value="Bira Bifunctional Protein, Domain 2"/>
    <property type="match status" value="1"/>
</dbReference>
<dbReference type="InterPro" id="IPR004364">
    <property type="entry name" value="Aa-tRNA-synt_II"/>
</dbReference>
<sequence length="327" mass="37108">MSKNAKPNSIANKSKNFLESQLKMIDSMLEKENTFTNVLGLIEKKIGIKKQHSFFAMVVIMASYIICGQGSNFILYLIGFAYPAFKSIKAIESTNKDDDTKWLTYWVTTGTIGLLEYFTDIVFFWIPMYNIFKLIFLAYLMAPIENNGSMFIYKSIIRPFFLKHEKKLTKEVSNIAKAAGSAISQVKDATTDFVVNQNGVKLGKQQEQFLVAKFSNGHPLFITHFPKSIKPFYAKLSGNNTETFDILFPNIGELCGASLRENNFKVLSEKLKSQNMNRKGYLNNVQCGLVPHGGFGIGFERLLMYITGIENIRDTVIYPRYFGHCDS</sequence>
<dbReference type="AlphaFoldDB" id="A0A177AS51"/>
<dbReference type="Pfam" id="PF00152">
    <property type="entry name" value="tRNA-synt_2"/>
    <property type="match status" value="1"/>
</dbReference>
<gene>
    <name evidence="8" type="ORF">A3Q56_07365</name>
</gene>
<dbReference type="PANTHER" id="PTHR22594">
    <property type="entry name" value="ASPARTYL/LYSYL-TRNA SYNTHETASE"/>
    <property type="match status" value="1"/>
</dbReference>
<keyword evidence="6" id="KW-1133">Transmembrane helix</keyword>
<keyword evidence="4" id="KW-0648">Protein biosynthesis</keyword>
<feature type="transmembrane region" description="Helical" evidence="6">
    <location>
        <begin position="54"/>
        <end position="82"/>
    </location>
</feature>
<dbReference type="OrthoDB" id="10009287at2759"/>
<evidence type="ECO:0000256" key="6">
    <source>
        <dbReference type="SAM" id="Phobius"/>
    </source>
</evidence>
<name>A0A177AS51_9BILA</name>
<feature type="domain" description="Aminoacyl-transfer RNA synthetases class-II family profile" evidence="7">
    <location>
        <begin position="77"/>
        <end position="319"/>
    </location>
</feature>
<evidence type="ECO:0000259" key="7">
    <source>
        <dbReference type="PROSITE" id="PS50862"/>
    </source>
</evidence>
<protein>
    <submittedName>
        <fullName evidence="8">Receptor expression-enhancing protein 6</fullName>
    </submittedName>
</protein>